<accession>A0ABY3Z9Q0</accession>
<dbReference type="GeneID" id="66854611"/>
<dbReference type="Proteomes" id="UP000829494">
    <property type="component" value="Chromosome"/>
</dbReference>
<organism evidence="2 3">
    <name type="scientific">Streptomyces rimosus subsp. rimosus</name>
    <dbReference type="NCBI Taxonomy" id="132474"/>
    <lineage>
        <taxon>Bacteria</taxon>
        <taxon>Bacillati</taxon>
        <taxon>Actinomycetota</taxon>
        <taxon>Actinomycetes</taxon>
        <taxon>Kitasatosporales</taxon>
        <taxon>Streptomycetaceae</taxon>
        <taxon>Streptomyces</taxon>
    </lineage>
</organism>
<protein>
    <submittedName>
        <fullName evidence="2">Uncharacterized protein</fullName>
    </submittedName>
</protein>
<evidence type="ECO:0000313" key="2">
    <source>
        <dbReference type="EMBL" id="UNZ06255.1"/>
    </source>
</evidence>
<reference evidence="2 3" key="1">
    <citation type="submission" date="2022-03" db="EMBL/GenBank/DDBJ databases">
        <title>Complete genome of Streptomyces rimosus ssp. rimosus R7 (=ATCC 10970).</title>
        <authorList>
            <person name="Beganovic S."/>
            <person name="Ruckert C."/>
            <person name="Busche T."/>
            <person name="Kalinowski J."/>
            <person name="Wittmann C."/>
        </authorList>
    </citation>
    <scope>NUCLEOTIDE SEQUENCE [LARGE SCALE GENOMIC DNA]</scope>
    <source>
        <strain evidence="2 3">R7</strain>
    </source>
</reference>
<name>A0ABY3Z9Q0_STRRM</name>
<keyword evidence="3" id="KW-1185">Reference proteome</keyword>
<feature type="region of interest" description="Disordered" evidence="1">
    <location>
        <begin position="33"/>
        <end position="60"/>
    </location>
</feature>
<sequence length="96" mass="9694">MTAAPRPCDALGDHTGPVRLYPCGRRCSAHAPWAAAGHPEPQPGPGAPAGAWTTPSPQSASALIDARAIASGKRRSSPHTYRAAQAAVAKTAATTS</sequence>
<gene>
    <name evidence="2" type="ORF">SRIMR7_29315</name>
</gene>
<dbReference type="RefSeq" id="WP_003981181.1">
    <property type="nucleotide sequence ID" value="NZ_CP043497.1"/>
</dbReference>
<evidence type="ECO:0000256" key="1">
    <source>
        <dbReference type="SAM" id="MobiDB-lite"/>
    </source>
</evidence>
<proteinExistence type="predicted"/>
<dbReference type="EMBL" id="CP094298">
    <property type="protein sequence ID" value="UNZ06255.1"/>
    <property type="molecule type" value="Genomic_DNA"/>
</dbReference>
<evidence type="ECO:0000313" key="3">
    <source>
        <dbReference type="Proteomes" id="UP000829494"/>
    </source>
</evidence>